<keyword evidence="4" id="KW-1185">Reference proteome</keyword>
<evidence type="ECO:0000313" key="4">
    <source>
        <dbReference type="Proteomes" id="UP000663828"/>
    </source>
</evidence>
<keyword evidence="1" id="KW-0812">Transmembrane</keyword>
<evidence type="ECO:0000313" key="2">
    <source>
        <dbReference type="EMBL" id="CAF0843187.1"/>
    </source>
</evidence>
<keyword evidence="1" id="KW-0472">Membrane</keyword>
<feature type="transmembrane region" description="Helical" evidence="1">
    <location>
        <begin position="163"/>
        <end position="183"/>
    </location>
</feature>
<proteinExistence type="predicted"/>
<feature type="transmembrane region" description="Helical" evidence="1">
    <location>
        <begin position="128"/>
        <end position="151"/>
    </location>
</feature>
<feature type="transmembrane region" description="Helical" evidence="1">
    <location>
        <begin position="12"/>
        <end position="36"/>
    </location>
</feature>
<dbReference type="OrthoDB" id="10036540at2759"/>
<dbReference type="Proteomes" id="UP000663828">
    <property type="component" value="Unassembled WGS sequence"/>
</dbReference>
<name>A0A813VT57_ADIRI</name>
<accession>A0A813VT57</accession>
<dbReference type="Proteomes" id="UP000663852">
    <property type="component" value="Unassembled WGS sequence"/>
</dbReference>
<evidence type="ECO:0000313" key="5">
    <source>
        <dbReference type="Proteomes" id="UP000663852"/>
    </source>
</evidence>
<evidence type="ECO:0000313" key="3">
    <source>
        <dbReference type="EMBL" id="CAF1077745.1"/>
    </source>
</evidence>
<evidence type="ECO:0000256" key="1">
    <source>
        <dbReference type="SAM" id="Phobius"/>
    </source>
</evidence>
<dbReference type="EMBL" id="CAJNOR010001112">
    <property type="protein sequence ID" value="CAF1077745.1"/>
    <property type="molecule type" value="Genomic_DNA"/>
</dbReference>
<comment type="caution">
    <text evidence="2">The sequence shown here is derived from an EMBL/GenBank/DDBJ whole genome shotgun (WGS) entry which is preliminary data.</text>
</comment>
<feature type="transmembrane region" description="Helical" evidence="1">
    <location>
        <begin position="86"/>
        <end position="108"/>
    </location>
</feature>
<reference evidence="2" key="1">
    <citation type="submission" date="2021-02" db="EMBL/GenBank/DDBJ databases">
        <authorList>
            <person name="Nowell W R."/>
        </authorList>
    </citation>
    <scope>NUCLEOTIDE SEQUENCE</scope>
</reference>
<gene>
    <name evidence="2" type="ORF">EDS130_LOCUS6938</name>
    <name evidence="3" type="ORF">XAT740_LOCUS17156</name>
</gene>
<keyword evidence="1" id="KW-1133">Transmembrane helix</keyword>
<protein>
    <submittedName>
        <fullName evidence="2">Uncharacterized protein</fullName>
    </submittedName>
</protein>
<feature type="transmembrane region" description="Helical" evidence="1">
    <location>
        <begin position="203"/>
        <end position="226"/>
    </location>
</feature>
<sequence>MYAGKMDDDGLIITIGLSYLIVNLLLHIMFFTTIFVNSKRNLLTRWFKQTDEKPVTLDETHSSCSSLTSEDSLETKLTLNHTIRSFSVLLCTCSFLTNWLCLILIYFLPKFYPSASAKYCTIQSFFLHVFTLFHLHLTIGLRLFWHFCFIFEKSWQTLTYRRISYLLIFVFICLCLFTLPSMSNEWASVVFDKVLQICLVNYAFNYSYTFFVLTLTCLIPFILLLISHRRHMKEIHCRLAKALLTIDDPNLTREKLRFQCTSYVLLIWSFFLIVLTICFHIPSTQVQIRTTVLYTQLITFLIDPIIYIFIFRSLSIITLLRPNSGAYFV</sequence>
<dbReference type="AlphaFoldDB" id="A0A813VT57"/>
<organism evidence="2 5">
    <name type="scientific">Adineta ricciae</name>
    <name type="common">Rotifer</name>
    <dbReference type="NCBI Taxonomy" id="249248"/>
    <lineage>
        <taxon>Eukaryota</taxon>
        <taxon>Metazoa</taxon>
        <taxon>Spiralia</taxon>
        <taxon>Gnathifera</taxon>
        <taxon>Rotifera</taxon>
        <taxon>Eurotatoria</taxon>
        <taxon>Bdelloidea</taxon>
        <taxon>Adinetida</taxon>
        <taxon>Adinetidae</taxon>
        <taxon>Adineta</taxon>
    </lineage>
</organism>
<dbReference type="EMBL" id="CAJNOJ010000020">
    <property type="protein sequence ID" value="CAF0843187.1"/>
    <property type="molecule type" value="Genomic_DNA"/>
</dbReference>
<feature type="transmembrane region" description="Helical" evidence="1">
    <location>
        <begin position="294"/>
        <end position="311"/>
    </location>
</feature>
<feature type="transmembrane region" description="Helical" evidence="1">
    <location>
        <begin position="263"/>
        <end position="282"/>
    </location>
</feature>